<keyword evidence="7 9" id="KW-0472">Membrane</keyword>
<feature type="transmembrane region" description="Helical" evidence="9">
    <location>
        <begin position="174"/>
        <end position="200"/>
    </location>
</feature>
<feature type="transmembrane region" description="Helical" evidence="9">
    <location>
        <begin position="206"/>
        <end position="223"/>
    </location>
</feature>
<evidence type="ECO:0000259" key="10">
    <source>
        <dbReference type="Pfam" id="PF01545"/>
    </source>
</evidence>
<dbReference type="GO" id="GO:0005886">
    <property type="term" value="C:plasma membrane"/>
    <property type="evidence" value="ECO:0007669"/>
    <property type="project" value="TreeGrafter"/>
</dbReference>
<dbReference type="InterPro" id="IPR002524">
    <property type="entry name" value="Cation_efflux"/>
</dbReference>
<evidence type="ECO:0000256" key="3">
    <source>
        <dbReference type="ARBA" id="ARBA00022448"/>
    </source>
</evidence>
<dbReference type="Pfam" id="PF01545">
    <property type="entry name" value="Cation_efflux"/>
    <property type="match status" value="1"/>
</dbReference>
<evidence type="ECO:0000259" key="11">
    <source>
        <dbReference type="Pfam" id="PF16916"/>
    </source>
</evidence>
<keyword evidence="3" id="KW-0813">Transport</keyword>
<evidence type="ECO:0000256" key="2">
    <source>
        <dbReference type="ARBA" id="ARBA00008873"/>
    </source>
</evidence>
<evidence type="ECO:0000256" key="6">
    <source>
        <dbReference type="ARBA" id="ARBA00023065"/>
    </source>
</evidence>
<evidence type="ECO:0000313" key="12">
    <source>
        <dbReference type="EMBL" id="AWT25889.1"/>
    </source>
</evidence>
<evidence type="ECO:0000256" key="8">
    <source>
        <dbReference type="SAM" id="MobiDB-lite"/>
    </source>
</evidence>
<sequence>MGHGSQDHSRGSGHVDSHSHDHSHDHGHGHDHSRVRGKRLWVVITMTTVIFLAEVVGGIVSGSLALLADAGHMLSDAGGLIVAAFAMIIGSRPATRRSTWGFRRAEVLAAAVNAGAVCVIAVWIAVSAFRRMGEGVEVETGMMLVVAVVGLVANVISALILNGGQGESLNMRGAYLHVLADLLGSVAVIVAALVIAVTGWTWVDPAASLLIALLILPRSWALLRTAGRVLMEQVPVSVDATGLYDEVLDLPGVRHLHDLHIWSVDGETAVASVHVVTDEPADEEDRCGILDRVQEAFRDHGISHTTVQVEERGHEGHEDAVCG</sequence>
<feature type="transmembrane region" description="Helical" evidence="9">
    <location>
        <begin position="141"/>
        <end position="162"/>
    </location>
</feature>
<proteinExistence type="inferred from homology"/>
<keyword evidence="6" id="KW-0406">Ion transport</keyword>
<evidence type="ECO:0000256" key="9">
    <source>
        <dbReference type="SAM" id="Phobius"/>
    </source>
</evidence>
<feature type="domain" description="Cation efflux protein transmembrane" evidence="10">
    <location>
        <begin position="40"/>
        <end position="231"/>
    </location>
</feature>
<dbReference type="InterPro" id="IPR036837">
    <property type="entry name" value="Cation_efflux_CTD_sf"/>
</dbReference>
<dbReference type="GO" id="GO:0005385">
    <property type="term" value="F:zinc ion transmembrane transporter activity"/>
    <property type="evidence" value="ECO:0007669"/>
    <property type="project" value="TreeGrafter"/>
</dbReference>
<dbReference type="InterPro" id="IPR050681">
    <property type="entry name" value="CDF/SLC30A"/>
</dbReference>
<organism evidence="12 13">
    <name type="scientific">Corynebacterium provencense</name>
    <dbReference type="NCBI Taxonomy" id="1737425"/>
    <lineage>
        <taxon>Bacteria</taxon>
        <taxon>Bacillati</taxon>
        <taxon>Actinomycetota</taxon>
        <taxon>Actinomycetes</taxon>
        <taxon>Mycobacteriales</taxon>
        <taxon>Corynebacteriaceae</taxon>
        <taxon>Corynebacterium</taxon>
    </lineage>
</organism>
<evidence type="ECO:0000256" key="5">
    <source>
        <dbReference type="ARBA" id="ARBA00022989"/>
    </source>
</evidence>
<evidence type="ECO:0000313" key="13">
    <source>
        <dbReference type="Proteomes" id="UP000247696"/>
    </source>
</evidence>
<dbReference type="EMBL" id="CP024988">
    <property type="protein sequence ID" value="AWT25889.1"/>
    <property type="molecule type" value="Genomic_DNA"/>
</dbReference>
<dbReference type="SUPFAM" id="SSF161111">
    <property type="entry name" value="Cation efflux protein transmembrane domain-like"/>
    <property type="match status" value="1"/>
</dbReference>
<feature type="transmembrane region" description="Helical" evidence="9">
    <location>
        <begin position="107"/>
        <end position="129"/>
    </location>
</feature>
<comment type="subcellular location">
    <subcellularLocation>
        <location evidence="1">Membrane</location>
        <topology evidence="1">Multi-pass membrane protein</topology>
    </subcellularLocation>
</comment>
<protein>
    <submittedName>
        <fullName evidence="12">Metal cation efflux system protein CzcD</fullName>
    </submittedName>
</protein>
<dbReference type="InterPro" id="IPR027470">
    <property type="entry name" value="Cation_efflux_CTD"/>
</dbReference>
<feature type="transmembrane region" description="Helical" evidence="9">
    <location>
        <begin position="77"/>
        <end position="95"/>
    </location>
</feature>
<dbReference type="STRING" id="1737425.GCA_900049755_00202"/>
<evidence type="ECO:0000256" key="7">
    <source>
        <dbReference type="ARBA" id="ARBA00023136"/>
    </source>
</evidence>
<keyword evidence="13" id="KW-1185">Reference proteome</keyword>
<gene>
    <name evidence="12" type="primary">czcD</name>
    <name evidence="12" type="ORF">Csp1_10840</name>
</gene>
<dbReference type="Gene3D" id="1.20.1510.10">
    <property type="entry name" value="Cation efflux protein transmembrane domain"/>
    <property type="match status" value="1"/>
</dbReference>
<evidence type="ECO:0000256" key="4">
    <source>
        <dbReference type="ARBA" id="ARBA00022692"/>
    </source>
</evidence>
<reference evidence="13" key="1">
    <citation type="submission" date="2017-11" db="EMBL/GenBank/DDBJ databases">
        <title>Otitis media/interna in a cat caused by the recently described species Corynebacterium provencense.</title>
        <authorList>
            <person name="Kittl S."/>
            <person name="Brodard I."/>
            <person name="Rychener L."/>
            <person name="Jores J."/>
            <person name="Roosje P."/>
            <person name="Gobeli Brawand S."/>
        </authorList>
    </citation>
    <scope>NUCLEOTIDE SEQUENCE [LARGE SCALE GENOMIC DNA]</scope>
    <source>
        <strain evidence="13">17KM38</strain>
    </source>
</reference>
<evidence type="ECO:0000256" key="1">
    <source>
        <dbReference type="ARBA" id="ARBA00004141"/>
    </source>
</evidence>
<feature type="region of interest" description="Disordered" evidence="8">
    <location>
        <begin position="1"/>
        <end position="32"/>
    </location>
</feature>
<dbReference type="NCBIfam" id="TIGR01297">
    <property type="entry name" value="CDF"/>
    <property type="match status" value="1"/>
</dbReference>
<dbReference type="InterPro" id="IPR027469">
    <property type="entry name" value="Cation_efflux_TMD_sf"/>
</dbReference>
<comment type="similarity">
    <text evidence="2">Belongs to the cation diffusion facilitator (CDF) transporter (TC 2.A.4) family. SLC30A subfamily.</text>
</comment>
<name>A0A2Z3YPE2_9CORY</name>
<dbReference type="Pfam" id="PF16916">
    <property type="entry name" value="ZT_dimer"/>
    <property type="match status" value="1"/>
</dbReference>
<dbReference type="PANTHER" id="PTHR11562:SF17">
    <property type="entry name" value="RE54080P-RELATED"/>
    <property type="match status" value="1"/>
</dbReference>
<dbReference type="PANTHER" id="PTHR11562">
    <property type="entry name" value="CATION EFFLUX PROTEIN/ ZINC TRANSPORTER"/>
    <property type="match status" value="1"/>
</dbReference>
<dbReference type="InterPro" id="IPR058533">
    <property type="entry name" value="Cation_efflux_TM"/>
</dbReference>
<dbReference type="KEGG" id="cpre:Csp1_10840"/>
<dbReference type="AlphaFoldDB" id="A0A2Z3YPE2"/>
<accession>A0A2Z3YPE2</accession>
<dbReference type="OrthoDB" id="9809646at2"/>
<dbReference type="Proteomes" id="UP000247696">
    <property type="component" value="Chromosome"/>
</dbReference>
<keyword evidence="4 9" id="KW-0812">Transmembrane</keyword>
<keyword evidence="5 9" id="KW-1133">Transmembrane helix</keyword>
<feature type="transmembrane region" description="Helical" evidence="9">
    <location>
        <begin position="40"/>
        <end position="65"/>
    </location>
</feature>
<dbReference type="SUPFAM" id="SSF160240">
    <property type="entry name" value="Cation efflux protein cytoplasmic domain-like"/>
    <property type="match status" value="1"/>
</dbReference>
<feature type="domain" description="Cation efflux protein cytoplasmic" evidence="11">
    <location>
        <begin position="245"/>
        <end position="311"/>
    </location>
</feature>